<feature type="transmembrane region" description="Helical" evidence="1">
    <location>
        <begin position="41"/>
        <end position="63"/>
    </location>
</feature>
<feature type="transmembrane region" description="Helical" evidence="1">
    <location>
        <begin position="116"/>
        <end position="134"/>
    </location>
</feature>
<dbReference type="EMBL" id="JBFRYB010000001">
    <property type="protein sequence ID" value="MEX1666265.1"/>
    <property type="molecule type" value="Genomic_DNA"/>
</dbReference>
<keyword evidence="1" id="KW-0472">Membrane</keyword>
<dbReference type="InterPro" id="IPR046513">
    <property type="entry name" value="DUF6691"/>
</dbReference>
<gene>
    <name evidence="2" type="ORF">AB4875_12275</name>
</gene>
<protein>
    <submittedName>
        <fullName evidence="2">DUF6691 family protein</fullName>
    </submittedName>
</protein>
<keyword evidence="1" id="KW-1133">Transmembrane helix</keyword>
<name>A0ABV3TY46_9GAMM</name>
<comment type="caution">
    <text evidence="2">The sequence shown here is derived from an EMBL/GenBank/DDBJ whole genome shotgun (WGS) entry which is preliminary data.</text>
</comment>
<accession>A0ABV3TY46</accession>
<dbReference type="RefSeq" id="WP_368376348.1">
    <property type="nucleotide sequence ID" value="NZ_JBFRYB010000001.1"/>
</dbReference>
<organism evidence="2 3">
    <name type="scientific">Zhongshania arctica</name>
    <dbReference type="NCBI Taxonomy" id="3238302"/>
    <lineage>
        <taxon>Bacteria</taxon>
        <taxon>Pseudomonadati</taxon>
        <taxon>Pseudomonadota</taxon>
        <taxon>Gammaproteobacteria</taxon>
        <taxon>Cellvibrionales</taxon>
        <taxon>Spongiibacteraceae</taxon>
        <taxon>Zhongshania</taxon>
    </lineage>
</organism>
<keyword evidence="1" id="KW-0812">Transmembrane</keyword>
<proteinExistence type="predicted"/>
<evidence type="ECO:0000313" key="2">
    <source>
        <dbReference type="EMBL" id="MEX1666265.1"/>
    </source>
</evidence>
<feature type="transmembrane region" description="Helical" evidence="1">
    <location>
        <begin position="84"/>
        <end position="110"/>
    </location>
</feature>
<dbReference type="Pfam" id="PF20398">
    <property type="entry name" value="DUF6691"/>
    <property type="match status" value="1"/>
</dbReference>
<evidence type="ECO:0000256" key="1">
    <source>
        <dbReference type="SAM" id="Phobius"/>
    </source>
</evidence>
<sequence>MSRWFIALAGGLFGAGITISGMANPAKVQNFLDVAGIWDPSLALVMGTALLIATPGFFMVFKMSSPKYAEKFSLPTRKDIDGKLLLGALLFGMGWALSGLCPAPALVALLTGASSFFIFLAAMFAGMVLHRFVLES</sequence>
<dbReference type="Proteomes" id="UP001557484">
    <property type="component" value="Unassembled WGS sequence"/>
</dbReference>
<evidence type="ECO:0000313" key="3">
    <source>
        <dbReference type="Proteomes" id="UP001557484"/>
    </source>
</evidence>
<reference evidence="2 3" key="1">
    <citation type="journal article" date="2011" name="Int. J. Syst. Evol. Microbiol.">
        <title>Zhongshania antarctica gen. nov., sp. nov. and Zhongshania guokunii sp. nov., gammaproteobacteria respectively isolated from coastal attached (fast) ice and surface seawater of the Antarctic.</title>
        <authorList>
            <person name="Li H.J."/>
            <person name="Zhang X.Y."/>
            <person name="Chen C.X."/>
            <person name="Zhang Y.J."/>
            <person name="Gao Z.M."/>
            <person name="Yu Y."/>
            <person name="Chen X.L."/>
            <person name="Chen B."/>
            <person name="Zhang Y.Z."/>
        </authorList>
    </citation>
    <scope>NUCLEOTIDE SEQUENCE [LARGE SCALE GENOMIC DNA]</scope>
    <source>
        <strain evidence="2 3">R06B22</strain>
    </source>
</reference>
<keyword evidence="3" id="KW-1185">Reference proteome</keyword>